<reference evidence="8" key="2">
    <citation type="submission" date="2025-08" db="UniProtKB">
        <authorList>
            <consortium name="Ensembl"/>
        </authorList>
    </citation>
    <scope>IDENTIFICATION</scope>
</reference>
<name>A0AAR2LTB1_PYGNA</name>
<evidence type="ECO:0000259" key="7">
    <source>
        <dbReference type="PROSITE" id="PS51225"/>
    </source>
</evidence>
<feature type="transmembrane region" description="Helical" evidence="6">
    <location>
        <begin position="132"/>
        <end position="151"/>
    </location>
</feature>
<dbReference type="RefSeq" id="XP_017569908.1">
    <property type="nucleotide sequence ID" value="XM_017714419.2"/>
</dbReference>
<dbReference type="GeneTree" id="ENSGT00940000157911"/>
<dbReference type="Proteomes" id="UP001501920">
    <property type="component" value="Chromosome 24"/>
</dbReference>
<comment type="subcellular location">
    <subcellularLocation>
        <location evidence="1">Membrane</location>
        <topology evidence="1">Multi-pass membrane protein</topology>
    </subcellularLocation>
</comment>
<evidence type="ECO:0000313" key="9">
    <source>
        <dbReference type="Proteomes" id="UP001501920"/>
    </source>
</evidence>
<evidence type="ECO:0000256" key="3">
    <source>
        <dbReference type="ARBA" id="ARBA00022989"/>
    </source>
</evidence>
<organism evidence="8 9">
    <name type="scientific">Pygocentrus nattereri</name>
    <name type="common">Red-bellied piranha</name>
    <dbReference type="NCBI Taxonomy" id="42514"/>
    <lineage>
        <taxon>Eukaryota</taxon>
        <taxon>Metazoa</taxon>
        <taxon>Chordata</taxon>
        <taxon>Craniata</taxon>
        <taxon>Vertebrata</taxon>
        <taxon>Euteleostomi</taxon>
        <taxon>Actinopterygii</taxon>
        <taxon>Neopterygii</taxon>
        <taxon>Teleostei</taxon>
        <taxon>Ostariophysi</taxon>
        <taxon>Characiformes</taxon>
        <taxon>Characoidei</taxon>
        <taxon>Pygocentrus</taxon>
    </lineage>
</organism>
<keyword evidence="2 5" id="KW-0812">Transmembrane</keyword>
<feature type="transmembrane region" description="Helical" evidence="6">
    <location>
        <begin position="63"/>
        <end position="88"/>
    </location>
</feature>
<dbReference type="GeneID" id="108437373"/>
<evidence type="ECO:0000256" key="1">
    <source>
        <dbReference type="ARBA" id="ARBA00004141"/>
    </source>
</evidence>
<dbReference type="GO" id="GO:0016020">
    <property type="term" value="C:membrane"/>
    <property type="evidence" value="ECO:0007669"/>
    <property type="project" value="UniProtKB-SubCell"/>
</dbReference>
<dbReference type="CTD" id="54918"/>
<evidence type="ECO:0000313" key="8">
    <source>
        <dbReference type="Ensembl" id="ENSPNAP00000077964.1"/>
    </source>
</evidence>
<dbReference type="InterPro" id="IPR008253">
    <property type="entry name" value="Marvel"/>
</dbReference>
<reference evidence="8 9" key="1">
    <citation type="submission" date="2020-10" db="EMBL/GenBank/DDBJ databases">
        <title>Pygocentrus nattereri (red-bellied piranha) genome, fPygNat1, primary haplotype.</title>
        <authorList>
            <person name="Myers G."/>
            <person name="Meyer A."/>
            <person name="Karagic N."/>
            <person name="Pippel M."/>
            <person name="Winkler S."/>
            <person name="Tracey A."/>
            <person name="Wood J."/>
            <person name="Formenti G."/>
            <person name="Howe K."/>
            <person name="Fedrigo O."/>
            <person name="Jarvis E.D."/>
        </authorList>
    </citation>
    <scope>NUCLEOTIDE SEQUENCE [LARGE SCALE GENOMIC DNA]</scope>
</reference>
<reference evidence="8" key="3">
    <citation type="submission" date="2025-09" db="UniProtKB">
        <authorList>
            <consortium name="Ensembl"/>
        </authorList>
    </citation>
    <scope>IDENTIFICATION</scope>
</reference>
<dbReference type="Pfam" id="PF01284">
    <property type="entry name" value="MARVEL"/>
    <property type="match status" value="1"/>
</dbReference>
<dbReference type="AlphaFoldDB" id="A0AAR2LTB1"/>
<keyword evidence="3 6" id="KW-1133">Transmembrane helix</keyword>
<accession>A0AAR2LTB1</accession>
<evidence type="ECO:0000256" key="6">
    <source>
        <dbReference type="SAM" id="Phobius"/>
    </source>
</evidence>
<dbReference type="InterPro" id="IPR050578">
    <property type="entry name" value="MARVEL-CKLF_proteins"/>
</dbReference>
<proteinExistence type="predicted"/>
<keyword evidence="9" id="KW-1185">Reference proteome</keyword>
<evidence type="ECO:0000256" key="5">
    <source>
        <dbReference type="PROSITE-ProRule" id="PRU00581"/>
    </source>
</evidence>
<feature type="domain" description="MARVEL" evidence="7">
    <location>
        <begin position="28"/>
        <end position="155"/>
    </location>
</feature>
<sequence>MATEEVYTATTTAAPQNKSRWFTVPSENLSTVRCCIKVVEVLLSFVAFVLEEVVDNCMSCAPLYFFEFVSCTAFLFTLLLLILLITQLHKKVGITCWQHLDFGYTLLILVFFFIASIAYMADNSGKQVEKSAVVFGFLASVAFLADVVEFIRTKGVPCLSKKPGPENQAVPVSEVEKLNANGNDSG</sequence>
<evidence type="ECO:0000256" key="2">
    <source>
        <dbReference type="ARBA" id="ARBA00022692"/>
    </source>
</evidence>
<evidence type="ECO:0000256" key="4">
    <source>
        <dbReference type="ARBA" id="ARBA00023136"/>
    </source>
</evidence>
<keyword evidence="4 5" id="KW-0472">Membrane</keyword>
<dbReference type="Ensembl" id="ENSPNAT00000069981.1">
    <property type="protein sequence ID" value="ENSPNAP00000077964.1"/>
    <property type="gene ID" value="ENSPNAG00000030831.1"/>
</dbReference>
<dbReference type="PANTHER" id="PTHR22776:SF25">
    <property type="entry name" value="CKLF-LIKE MARVEL TRANSMEMBRANE DOMAIN-CONTAINING PROTEIN 6"/>
    <property type="match status" value="1"/>
</dbReference>
<protein>
    <recommendedName>
        <fullName evidence="7">MARVEL domain-containing protein</fullName>
    </recommendedName>
</protein>
<dbReference type="PANTHER" id="PTHR22776">
    <property type="entry name" value="MARVEL-CONTAINING POTENTIAL LIPID RAFT-ASSOCIATED PROTEIN"/>
    <property type="match status" value="1"/>
</dbReference>
<dbReference type="PROSITE" id="PS51225">
    <property type="entry name" value="MARVEL"/>
    <property type="match status" value="1"/>
</dbReference>
<gene>
    <name evidence="8" type="primary">CMTM6</name>
</gene>
<feature type="transmembrane region" description="Helical" evidence="6">
    <location>
        <begin position="100"/>
        <end position="120"/>
    </location>
</feature>